<proteinExistence type="predicted"/>
<protein>
    <submittedName>
        <fullName evidence="1">SapC family protein</fullName>
    </submittedName>
</protein>
<dbReference type="InterPro" id="IPR010836">
    <property type="entry name" value="SapC"/>
</dbReference>
<sequence>MAQQMFYEKPVLLDREKHRKVHVQPSGGFAFSRKSNSLYIAAAEFNEACKEYPIVFTRSPDGKTVPVAVLGLRDRENLFVDNQERWTARYLPAFLRRYPFVLAEIPGKSLAVCIDEAYPGISETEGQALFDEQGQETAFLKQTLEFLTQYQREYARTEAFCKRLEDNGLLKDTNARADLRDGRSFTVNGLRVVDEQKLLELPDATALEMFRSGEMHLVTAHLLSLSNIQRLADRLADRPAAPATQAAPAAPT</sequence>
<comment type="caution">
    <text evidence="1">The sequence shown here is derived from an EMBL/GenBank/DDBJ whole genome shotgun (WGS) entry which is preliminary data.</text>
</comment>
<evidence type="ECO:0000313" key="1">
    <source>
        <dbReference type="EMBL" id="MBL0426202.1"/>
    </source>
</evidence>
<accession>A0ABS1JPL5</accession>
<dbReference type="RefSeq" id="WP_201690236.1">
    <property type="nucleotide sequence ID" value="NZ_JAEQND010000007.1"/>
</dbReference>
<dbReference type="EMBL" id="JAEQND010000007">
    <property type="protein sequence ID" value="MBL0426202.1"/>
    <property type="molecule type" value="Genomic_DNA"/>
</dbReference>
<organism evidence="1 2">
    <name type="scientific">Ramlibacter alkalitolerans</name>
    <dbReference type="NCBI Taxonomy" id="2039631"/>
    <lineage>
        <taxon>Bacteria</taxon>
        <taxon>Pseudomonadati</taxon>
        <taxon>Pseudomonadota</taxon>
        <taxon>Betaproteobacteria</taxon>
        <taxon>Burkholderiales</taxon>
        <taxon>Comamonadaceae</taxon>
        <taxon>Ramlibacter</taxon>
    </lineage>
</organism>
<dbReference type="Proteomes" id="UP000622707">
    <property type="component" value="Unassembled WGS sequence"/>
</dbReference>
<dbReference type="Pfam" id="PF07277">
    <property type="entry name" value="SapC"/>
    <property type="match status" value="1"/>
</dbReference>
<evidence type="ECO:0000313" key="2">
    <source>
        <dbReference type="Proteomes" id="UP000622707"/>
    </source>
</evidence>
<reference evidence="1 2" key="1">
    <citation type="journal article" date="2017" name="Int. J. Syst. Evol. Microbiol.">
        <title>Ramlibacter alkalitolerans sp. nov., alkali-tolerant bacterium isolated from soil of ginseng.</title>
        <authorList>
            <person name="Lee D.H."/>
            <person name="Cha C.J."/>
        </authorList>
    </citation>
    <scope>NUCLEOTIDE SEQUENCE [LARGE SCALE GENOMIC DNA]</scope>
    <source>
        <strain evidence="1 2">KACC 19305</strain>
    </source>
</reference>
<keyword evidence="2" id="KW-1185">Reference proteome</keyword>
<name>A0ABS1JPL5_9BURK</name>
<gene>
    <name evidence="1" type="ORF">JI746_13895</name>
</gene>